<reference evidence="2 3" key="1">
    <citation type="submission" date="2023-06" db="EMBL/GenBank/DDBJ databases">
        <title>Identification and characterization of antibiotic-resistant Gram-negative bacteria.</title>
        <authorList>
            <person name="Cho G.-S."/>
            <person name="Lee J."/>
            <person name="Tai E."/>
            <person name="Jeong S."/>
            <person name="Kim I."/>
            <person name="Kim B.-E."/>
            <person name="Jeong M.-I."/>
            <person name="Oh K.-K."/>
            <person name="Franz C.M.A.P."/>
        </authorList>
    </citation>
    <scope>NUCLEOTIDE SEQUENCE [LARGE SCALE GENOMIC DNA]</scope>
    <source>
        <strain evidence="2 3">V106_12</strain>
    </source>
</reference>
<proteinExistence type="predicted"/>
<feature type="domain" description="DNA-directed RNA polymerase C-terminal" evidence="1">
    <location>
        <begin position="334"/>
        <end position="636"/>
    </location>
</feature>
<accession>A0AAP4LDL0</accession>
<name>A0AAP4LDL0_9ENTR</name>
<sequence>MAVTNSFDNVQEFANKTRIASIVPAIGAELFKAEFGFIPGPQLGLAALAMYNALSAVPDAGCIVATCDMIRYMENAISNVHRLNNDKKQHHITHTPNDMLDLAVTLGWMESDGEMMKLSEKWIKFTSMSQALSPKTSPINQAERRVNQVKGNKFRQPKLFKQALKNLEDTGYHVHYRMGEAVSKVIERFRRENSMNSKAKMFSLLEKEMYVHKGSEMLVGLPELYSEYFADSRGRLYHAACFGPNPQSGDMARAYYSHNVENWVEKGTEAYEIFMTELADVAGKGSKWLQPDILRIAATKPESALWKFCQKEEQGDKDLPKKPLTYIRMAFDWLEFEENGKCDSRLGFGEDAKCSGTQILALLAGDKHMLEATGFRTTAGKSEDPYVICLANLKKLLKVSHLRHYISTQKMEEVLTRDFSKVPYMAVQYGCGVKALTENSDFIAALEKMGVPKEHYVDFIKTTIAAVRMTLGKRINTMVEAIQSAVSMKLLETGSQYFSYQHIDGFTVLKPCFSKLEISQPFQVRFSPSLNLNFGNIKDNVPWQVRGNEADGEEFVRTFVVNEVQGVDALIARTVSAKARNAGLRAYTSIHDCFRTCLADAPKLHKVICEAYEEIFLNNNLLKHLSEQLGGTINYHSEQLLTKEMIYSEHSYFFTYH</sequence>
<evidence type="ECO:0000313" key="3">
    <source>
        <dbReference type="Proteomes" id="UP001223214"/>
    </source>
</evidence>
<dbReference type="InterPro" id="IPR043502">
    <property type="entry name" value="DNA/RNA_pol_sf"/>
</dbReference>
<organism evidence="2 3">
    <name type="scientific">Lelliottia wanjuensis</name>
    <dbReference type="NCBI Taxonomy" id="3050585"/>
    <lineage>
        <taxon>Bacteria</taxon>
        <taxon>Pseudomonadati</taxon>
        <taxon>Pseudomonadota</taxon>
        <taxon>Gammaproteobacteria</taxon>
        <taxon>Enterobacterales</taxon>
        <taxon>Enterobacteriaceae</taxon>
        <taxon>Lelliottia</taxon>
    </lineage>
</organism>
<comment type="caution">
    <text evidence="2">The sequence shown here is derived from an EMBL/GenBank/DDBJ whole genome shotgun (WGS) entry which is preliminary data.</text>
</comment>
<dbReference type="Gene3D" id="3.30.70.370">
    <property type="match status" value="1"/>
</dbReference>
<dbReference type="RefSeq" id="WP_285150528.1">
    <property type="nucleotide sequence ID" value="NZ_JASSOM010000095.1"/>
</dbReference>
<dbReference type="InterPro" id="IPR046950">
    <property type="entry name" value="DNA-dir_Rpol_C_phage-type"/>
</dbReference>
<protein>
    <recommendedName>
        <fullName evidence="1">DNA-directed RNA polymerase C-terminal domain-containing protein</fullName>
    </recommendedName>
</protein>
<evidence type="ECO:0000259" key="1">
    <source>
        <dbReference type="Pfam" id="PF00940"/>
    </source>
</evidence>
<dbReference type="Proteomes" id="UP001223214">
    <property type="component" value="Unassembled WGS sequence"/>
</dbReference>
<gene>
    <name evidence="2" type="ORF">QQF32_24885</name>
</gene>
<keyword evidence="3" id="KW-1185">Reference proteome</keyword>
<dbReference type="Pfam" id="PF00940">
    <property type="entry name" value="RNA_pol"/>
    <property type="match status" value="1"/>
</dbReference>
<dbReference type="SUPFAM" id="SSF56672">
    <property type="entry name" value="DNA/RNA polymerases"/>
    <property type="match status" value="1"/>
</dbReference>
<dbReference type="AlphaFoldDB" id="A0AAP4LDL0"/>
<evidence type="ECO:0000313" key="2">
    <source>
        <dbReference type="EMBL" id="MDK9366436.1"/>
    </source>
</evidence>
<dbReference type="EMBL" id="JASSOM010000095">
    <property type="protein sequence ID" value="MDK9366436.1"/>
    <property type="molecule type" value="Genomic_DNA"/>
</dbReference>